<dbReference type="Gene3D" id="3.30.565.10">
    <property type="entry name" value="Histidine kinase-like ATPase, C-terminal domain"/>
    <property type="match status" value="1"/>
</dbReference>
<evidence type="ECO:0000313" key="17">
    <source>
        <dbReference type="Proteomes" id="UP000177309"/>
    </source>
</evidence>
<dbReference type="PROSITE" id="PS50112">
    <property type="entry name" value="PAS"/>
    <property type="match status" value="1"/>
</dbReference>
<dbReference type="SUPFAM" id="SSF158472">
    <property type="entry name" value="HAMP domain-like"/>
    <property type="match status" value="1"/>
</dbReference>
<dbReference type="Proteomes" id="UP000177309">
    <property type="component" value="Unassembled WGS sequence"/>
</dbReference>
<evidence type="ECO:0000256" key="11">
    <source>
        <dbReference type="ARBA" id="ARBA00023136"/>
    </source>
</evidence>
<dbReference type="Pfam" id="PF16736">
    <property type="entry name" value="sCache_like"/>
    <property type="match status" value="1"/>
</dbReference>
<evidence type="ECO:0000256" key="6">
    <source>
        <dbReference type="ARBA" id="ARBA00022679"/>
    </source>
</evidence>
<keyword evidence="10" id="KW-0902">Two-component regulatory system</keyword>
<evidence type="ECO:0000256" key="4">
    <source>
        <dbReference type="ARBA" id="ARBA00022475"/>
    </source>
</evidence>
<dbReference type="CDD" id="cd00075">
    <property type="entry name" value="HATPase"/>
    <property type="match status" value="1"/>
</dbReference>
<keyword evidence="8" id="KW-0418">Kinase</keyword>
<keyword evidence="12" id="KW-0812">Transmembrane</keyword>
<reference evidence="16 17" key="1">
    <citation type="journal article" date="2016" name="Nat. Commun.">
        <title>Thousands of microbial genomes shed light on interconnected biogeochemical processes in an aquifer system.</title>
        <authorList>
            <person name="Anantharaman K."/>
            <person name="Brown C.T."/>
            <person name="Hug L.A."/>
            <person name="Sharon I."/>
            <person name="Castelle C.J."/>
            <person name="Probst A.J."/>
            <person name="Thomas B.C."/>
            <person name="Singh A."/>
            <person name="Wilkins M.J."/>
            <person name="Karaoz U."/>
            <person name="Brodie E.L."/>
            <person name="Williams K.H."/>
            <person name="Hubbard S.S."/>
            <person name="Banfield J.F."/>
        </authorList>
    </citation>
    <scope>NUCLEOTIDE SEQUENCE [LARGE SCALE GENOMIC DNA]</scope>
</reference>
<dbReference type="InterPro" id="IPR003661">
    <property type="entry name" value="HisK_dim/P_dom"/>
</dbReference>
<evidence type="ECO:0000256" key="8">
    <source>
        <dbReference type="ARBA" id="ARBA00022777"/>
    </source>
</evidence>
<comment type="catalytic activity">
    <reaction evidence="1">
        <text>ATP + protein L-histidine = ADP + protein N-phospho-L-histidine.</text>
        <dbReference type="EC" id="2.7.13.3"/>
    </reaction>
</comment>
<evidence type="ECO:0000313" key="16">
    <source>
        <dbReference type="EMBL" id="OGC33767.1"/>
    </source>
</evidence>
<feature type="transmembrane region" description="Helical" evidence="12">
    <location>
        <begin position="7"/>
        <end position="28"/>
    </location>
</feature>
<evidence type="ECO:0000256" key="1">
    <source>
        <dbReference type="ARBA" id="ARBA00000085"/>
    </source>
</evidence>
<dbReference type="Pfam" id="PF00672">
    <property type="entry name" value="HAMP"/>
    <property type="match status" value="1"/>
</dbReference>
<dbReference type="CDD" id="cd06225">
    <property type="entry name" value="HAMP"/>
    <property type="match status" value="1"/>
</dbReference>
<keyword evidence="6" id="KW-0808">Transferase</keyword>
<organism evidence="16 17">
    <name type="scientific">candidate division WOR-1 bacterium RIFOXYC2_FULL_41_25</name>
    <dbReference type="NCBI Taxonomy" id="1802586"/>
    <lineage>
        <taxon>Bacteria</taxon>
        <taxon>Bacillati</taxon>
        <taxon>Saganbacteria</taxon>
    </lineage>
</organism>
<keyword evidence="9" id="KW-0067">ATP-binding</keyword>
<evidence type="ECO:0000256" key="3">
    <source>
        <dbReference type="ARBA" id="ARBA00012438"/>
    </source>
</evidence>
<proteinExistence type="predicted"/>
<dbReference type="GO" id="GO:0016036">
    <property type="term" value="P:cellular response to phosphate starvation"/>
    <property type="evidence" value="ECO:0007669"/>
    <property type="project" value="TreeGrafter"/>
</dbReference>
<dbReference type="InterPro" id="IPR013656">
    <property type="entry name" value="PAS_4"/>
</dbReference>
<dbReference type="InterPro" id="IPR031967">
    <property type="entry name" value="PhoR_single_Cache-like_dom"/>
</dbReference>
<dbReference type="Gene3D" id="1.10.287.130">
    <property type="match status" value="1"/>
</dbReference>
<comment type="caution">
    <text evidence="16">The sequence shown here is derived from an EMBL/GenBank/DDBJ whole genome shotgun (WGS) entry which is preliminary data.</text>
</comment>
<dbReference type="EMBL" id="MEUI01000028">
    <property type="protein sequence ID" value="OGC33767.1"/>
    <property type="molecule type" value="Genomic_DNA"/>
</dbReference>
<dbReference type="SUPFAM" id="SSF55785">
    <property type="entry name" value="PYP-like sensor domain (PAS domain)"/>
    <property type="match status" value="1"/>
</dbReference>
<dbReference type="InterPro" id="IPR005467">
    <property type="entry name" value="His_kinase_dom"/>
</dbReference>
<dbReference type="InterPro" id="IPR036097">
    <property type="entry name" value="HisK_dim/P_sf"/>
</dbReference>
<dbReference type="InterPro" id="IPR050351">
    <property type="entry name" value="BphY/WalK/GraS-like"/>
</dbReference>
<feature type="transmembrane region" description="Helical" evidence="12">
    <location>
        <begin position="175"/>
        <end position="193"/>
    </location>
</feature>
<dbReference type="SMART" id="SM00387">
    <property type="entry name" value="HATPase_c"/>
    <property type="match status" value="1"/>
</dbReference>
<dbReference type="PROSITE" id="PS50109">
    <property type="entry name" value="HIS_KIN"/>
    <property type="match status" value="1"/>
</dbReference>
<evidence type="ECO:0000259" key="15">
    <source>
        <dbReference type="PROSITE" id="PS50885"/>
    </source>
</evidence>
<feature type="domain" description="HAMP" evidence="15">
    <location>
        <begin position="195"/>
        <end position="247"/>
    </location>
</feature>
<dbReference type="GO" id="GO:0005886">
    <property type="term" value="C:plasma membrane"/>
    <property type="evidence" value="ECO:0007669"/>
    <property type="project" value="UniProtKB-SubCell"/>
</dbReference>
<feature type="domain" description="PAS" evidence="14">
    <location>
        <begin position="252"/>
        <end position="299"/>
    </location>
</feature>
<keyword evidence="4" id="KW-1003">Cell membrane</keyword>
<dbReference type="GO" id="GO:0000155">
    <property type="term" value="F:phosphorelay sensor kinase activity"/>
    <property type="evidence" value="ECO:0007669"/>
    <property type="project" value="InterPro"/>
</dbReference>
<dbReference type="Pfam" id="PF08448">
    <property type="entry name" value="PAS_4"/>
    <property type="match status" value="1"/>
</dbReference>
<dbReference type="InterPro" id="IPR036890">
    <property type="entry name" value="HATPase_C_sf"/>
</dbReference>
<sequence>MFKKLETALFFSFIAIILFFLLVFALIATPRIRSLAINQISTELGQQMQLEAERFSSLIASRQSTAVIQSASNKTAQLVDSRITVIALDGRVRGDSATPLAQLGELENHLSRPEIKSALKLGQGQSVQHSTTIDQDLIYVAMPLTNQSGQISGFLRFSVPATYANQLVLRIYKSMFWAFVAAIFIAIVLSMVFSRSFARPIVKLVDVANNIAKGYFPQNILHKSKFEVGKLEQAVEDMSIKLAATFEKLSFKRSQLSAILASMSEGVTAVDLNQKLFLVNPAMEKTFTVIEPEILGRTLREGLRNNEIAGLVAQALAEGRFIEREIAIVTPVERTFLALASPIKTQGQIVGVVCVLHDITELRKLERHRSEFAANVSHELKTPLTAIRNYVETLLDGAIDDKKHNMEFLQKIDKHATNLSSLIDDILEVSRLETRKELGQFVKVDLHKLIEGAIETVSNKVKKKNIRLILSCQGTDLLVSGLAEHLYRAILNLLDNAVNYTAEGGKVEITCQKSDQAIALTVADTGFGIPAEHLERIFERFYRVDQARSRELGGTGLGLAIVKHVMNLHNGNVSVESVEGQGSSFTLTFPA</sequence>
<dbReference type="InterPro" id="IPR035965">
    <property type="entry name" value="PAS-like_dom_sf"/>
</dbReference>
<evidence type="ECO:0000256" key="10">
    <source>
        <dbReference type="ARBA" id="ARBA00023012"/>
    </source>
</evidence>
<dbReference type="Gene3D" id="3.30.450.20">
    <property type="entry name" value="PAS domain"/>
    <property type="match status" value="1"/>
</dbReference>
<gene>
    <name evidence="16" type="ORF">A2462_00630</name>
</gene>
<dbReference type="PANTHER" id="PTHR45453">
    <property type="entry name" value="PHOSPHATE REGULON SENSOR PROTEIN PHOR"/>
    <property type="match status" value="1"/>
</dbReference>
<evidence type="ECO:0000256" key="9">
    <source>
        <dbReference type="ARBA" id="ARBA00022840"/>
    </source>
</evidence>
<dbReference type="FunFam" id="1.10.287.130:FF:000008">
    <property type="entry name" value="Two-component sensor histidine kinase"/>
    <property type="match status" value="1"/>
</dbReference>
<dbReference type="EC" id="2.7.13.3" evidence="3"/>
<dbReference type="Pfam" id="PF00512">
    <property type="entry name" value="HisKA"/>
    <property type="match status" value="1"/>
</dbReference>
<evidence type="ECO:0000256" key="7">
    <source>
        <dbReference type="ARBA" id="ARBA00022741"/>
    </source>
</evidence>
<comment type="subcellular location">
    <subcellularLocation>
        <location evidence="2">Cell membrane</location>
    </subcellularLocation>
</comment>
<accession>A0A1F4TMD8</accession>
<dbReference type="PROSITE" id="PS50885">
    <property type="entry name" value="HAMP"/>
    <property type="match status" value="1"/>
</dbReference>
<dbReference type="FunFam" id="3.30.565.10:FF:000006">
    <property type="entry name" value="Sensor histidine kinase WalK"/>
    <property type="match status" value="1"/>
</dbReference>
<dbReference type="AlphaFoldDB" id="A0A1F4TMD8"/>
<dbReference type="SMART" id="SM00091">
    <property type="entry name" value="PAS"/>
    <property type="match status" value="1"/>
</dbReference>
<dbReference type="PANTHER" id="PTHR45453:SF1">
    <property type="entry name" value="PHOSPHATE REGULON SENSOR PROTEIN PHOR"/>
    <property type="match status" value="1"/>
</dbReference>
<evidence type="ECO:0000256" key="12">
    <source>
        <dbReference type="SAM" id="Phobius"/>
    </source>
</evidence>
<dbReference type="Gene3D" id="6.10.340.10">
    <property type="match status" value="1"/>
</dbReference>
<dbReference type="SUPFAM" id="SSF47384">
    <property type="entry name" value="Homodimeric domain of signal transducing histidine kinase"/>
    <property type="match status" value="1"/>
</dbReference>
<dbReference type="GO" id="GO:0005524">
    <property type="term" value="F:ATP binding"/>
    <property type="evidence" value="ECO:0007669"/>
    <property type="project" value="UniProtKB-KW"/>
</dbReference>
<protein>
    <recommendedName>
        <fullName evidence="3">histidine kinase</fullName>
        <ecNumber evidence="3">2.7.13.3</ecNumber>
    </recommendedName>
</protein>
<feature type="domain" description="Histidine kinase" evidence="13">
    <location>
        <begin position="375"/>
        <end position="591"/>
    </location>
</feature>
<keyword evidence="11 12" id="KW-0472">Membrane</keyword>
<dbReference type="SMART" id="SM00304">
    <property type="entry name" value="HAMP"/>
    <property type="match status" value="1"/>
</dbReference>
<keyword evidence="5" id="KW-0597">Phosphoprotein</keyword>
<dbReference type="NCBIfam" id="TIGR00229">
    <property type="entry name" value="sensory_box"/>
    <property type="match status" value="1"/>
</dbReference>
<dbReference type="PRINTS" id="PR00344">
    <property type="entry name" value="BCTRLSENSOR"/>
</dbReference>
<evidence type="ECO:0000256" key="2">
    <source>
        <dbReference type="ARBA" id="ARBA00004236"/>
    </source>
</evidence>
<name>A0A1F4TMD8_UNCSA</name>
<dbReference type="Pfam" id="PF02518">
    <property type="entry name" value="HATPase_c"/>
    <property type="match status" value="1"/>
</dbReference>
<dbReference type="InterPro" id="IPR003660">
    <property type="entry name" value="HAMP_dom"/>
</dbReference>
<keyword evidence="7" id="KW-0547">Nucleotide-binding</keyword>
<dbReference type="CDD" id="cd00130">
    <property type="entry name" value="PAS"/>
    <property type="match status" value="1"/>
</dbReference>
<evidence type="ECO:0000259" key="14">
    <source>
        <dbReference type="PROSITE" id="PS50112"/>
    </source>
</evidence>
<dbReference type="GO" id="GO:0004721">
    <property type="term" value="F:phosphoprotein phosphatase activity"/>
    <property type="evidence" value="ECO:0007669"/>
    <property type="project" value="TreeGrafter"/>
</dbReference>
<dbReference type="InterPro" id="IPR003594">
    <property type="entry name" value="HATPase_dom"/>
</dbReference>
<dbReference type="InterPro" id="IPR000014">
    <property type="entry name" value="PAS"/>
</dbReference>
<dbReference type="CDD" id="cd00082">
    <property type="entry name" value="HisKA"/>
    <property type="match status" value="1"/>
</dbReference>
<evidence type="ECO:0000256" key="5">
    <source>
        <dbReference type="ARBA" id="ARBA00022553"/>
    </source>
</evidence>
<dbReference type="InterPro" id="IPR004358">
    <property type="entry name" value="Sig_transdc_His_kin-like_C"/>
</dbReference>
<dbReference type="SUPFAM" id="SSF55874">
    <property type="entry name" value="ATPase domain of HSP90 chaperone/DNA topoisomerase II/histidine kinase"/>
    <property type="match status" value="1"/>
</dbReference>
<dbReference type="SMART" id="SM00388">
    <property type="entry name" value="HisKA"/>
    <property type="match status" value="1"/>
</dbReference>
<keyword evidence="12" id="KW-1133">Transmembrane helix</keyword>
<evidence type="ECO:0000259" key="13">
    <source>
        <dbReference type="PROSITE" id="PS50109"/>
    </source>
</evidence>